<evidence type="ECO:0000256" key="1">
    <source>
        <dbReference type="SAM" id="MobiDB-lite"/>
    </source>
</evidence>
<name>A0A561UR28_9ACTN</name>
<protein>
    <submittedName>
        <fullName evidence="2">Uncharacterized protein</fullName>
    </submittedName>
</protein>
<evidence type="ECO:0000313" key="2">
    <source>
        <dbReference type="EMBL" id="TWG01779.1"/>
    </source>
</evidence>
<dbReference type="EMBL" id="VIWW01000001">
    <property type="protein sequence ID" value="TWG01779.1"/>
    <property type="molecule type" value="Genomic_DNA"/>
</dbReference>
<gene>
    <name evidence="2" type="ORF">FHX80_11170</name>
</gene>
<comment type="caution">
    <text evidence="2">The sequence shown here is derived from an EMBL/GenBank/DDBJ whole genome shotgun (WGS) entry which is preliminary data.</text>
</comment>
<sequence length="73" mass="7980">MRTTRSGRTTPFHTASFRTTSFRITPFRSAALRAVAFRLAAASTCPHRMVGAAASARPVHPVPKTVRSKERPS</sequence>
<evidence type="ECO:0000313" key="3">
    <source>
        <dbReference type="Proteomes" id="UP000318186"/>
    </source>
</evidence>
<accession>A0A561UR28</accession>
<feature type="region of interest" description="Disordered" evidence="1">
    <location>
        <begin position="52"/>
        <end position="73"/>
    </location>
</feature>
<reference evidence="2 3" key="1">
    <citation type="submission" date="2019-06" db="EMBL/GenBank/DDBJ databases">
        <title>Sequencing the genomes of 1000 actinobacteria strains.</title>
        <authorList>
            <person name="Klenk H.-P."/>
        </authorList>
    </citation>
    <scope>NUCLEOTIDE SEQUENCE [LARGE SCALE GENOMIC DNA]</scope>
    <source>
        <strain evidence="2 3">DSM 42059</strain>
    </source>
</reference>
<dbReference type="Proteomes" id="UP000318186">
    <property type="component" value="Unassembled WGS sequence"/>
</dbReference>
<proteinExistence type="predicted"/>
<organism evidence="2 3">
    <name type="scientific">Streptomyces brevispora</name>
    <dbReference type="NCBI Taxonomy" id="887462"/>
    <lineage>
        <taxon>Bacteria</taxon>
        <taxon>Bacillati</taxon>
        <taxon>Actinomycetota</taxon>
        <taxon>Actinomycetes</taxon>
        <taxon>Kitasatosporales</taxon>
        <taxon>Streptomycetaceae</taxon>
        <taxon>Streptomyces</taxon>
    </lineage>
</organism>
<dbReference type="AlphaFoldDB" id="A0A561UR28"/>